<evidence type="ECO:0000313" key="2">
    <source>
        <dbReference type="Proteomes" id="UP000605970"/>
    </source>
</evidence>
<dbReference type="Proteomes" id="UP000605970">
    <property type="component" value="Unassembled WGS sequence"/>
</dbReference>
<accession>A0A8S9ZIP4</accession>
<organism evidence="1 2">
    <name type="scientific">Meloidogyne graminicola</name>
    <dbReference type="NCBI Taxonomy" id="189291"/>
    <lineage>
        <taxon>Eukaryota</taxon>
        <taxon>Metazoa</taxon>
        <taxon>Ecdysozoa</taxon>
        <taxon>Nematoda</taxon>
        <taxon>Chromadorea</taxon>
        <taxon>Rhabditida</taxon>
        <taxon>Tylenchina</taxon>
        <taxon>Tylenchomorpha</taxon>
        <taxon>Tylenchoidea</taxon>
        <taxon>Meloidogynidae</taxon>
        <taxon>Meloidogyninae</taxon>
        <taxon>Meloidogyne</taxon>
    </lineage>
</organism>
<name>A0A8S9ZIP4_9BILA</name>
<comment type="caution">
    <text evidence="1">The sequence shown here is derived from an EMBL/GenBank/DDBJ whole genome shotgun (WGS) entry which is preliminary data.</text>
</comment>
<gene>
    <name evidence="1" type="ORF">Mgra_00007363</name>
</gene>
<reference evidence="1" key="1">
    <citation type="journal article" date="2020" name="Ecol. Evol.">
        <title>Genome structure and content of the rice root-knot nematode (Meloidogyne graminicola).</title>
        <authorList>
            <person name="Phan N.T."/>
            <person name="Danchin E.G.J."/>
            <person name="Klopp C."/>
            <person name="Perfus-Barbeoch L."/>
            <person name="Kozlowski D.K."/>
            <person name="Koutsovoulos G.D."/>
            <person name="Lopez-Roques C."/>
            <person name="Bouchez O."/>
            <person name="Zahm M."/>
            <person name="Besnard G."/>
            <person name="Bellafiore S."/>
        </authorList>
    </citation>
    <scope>NUCLEOTIDE SEQUENCE</scope>
    <source>
        <strain evidence="1">VN-18</strain>
    </source>
</reference>
<sequence length="61" mass="6916">MLLKRYIDADGKLVIICESGGVKAVFTYEKIDDENFFFLDGKIRVSSSSTKLNLLSKENRV</sequence>
<protein>
    <submittedName>
        <fullName evidence="1">Uncharacterized protein</fullName>
    </submittedName>
</protein>
<evidence type="ECO:0000313" key="1">
    <source>
        <dbReference type="EMBL" id="KAF7633262.1"/>
    </source>
</evidence>
<dbReference type="EMBL" id="JABEBT010000081">
    <property type="protein sequence ID" value="KAF7633262.1"/>
    <property type="molecule type" value="Genomic_DNA"/>
</dbReference>
<keyword evidence="2" id="KW-1185">Reference proteome</keyword>
<dbReference type="AlphaFoldDB" id="A0A8S9ZIP4"/>
<proteinExistence type="predicted"/>